<keyword evidence="2" id="KW-0732">Signal</keyword>
<comment type="caution">
    <text evidence="3">The sequence shown here is derived from an EMBL/GenBank/DDBJ whole genome shotgun (WGS) entry which is preliminary data.</text>
</comment>
<keyword evidence="4" id="KW-1185">Reference proteome</keyword>
<evidence type="ECO:0000256" key="1">
    <source>
        <dbReference type="SAM" id="MobiDB-lite"/>
    </source>
</evidence>
<accession>S8CMH8</accession>
<reference evidence="3 4" key="1">
    <citation type="journal article" date="2013" name="BMC Genomics">
        <title>The miniature genome of a carnivorous plant Genlisea aurea contains a low number of genes and short non-coding sequences.</title>
        <authorList>
            <person name="Leushkin E.V."/>
            <person name="Sutormin R.A."/>
            <person name="Nabieva E.R."/>
            <person name="Penin A.A."/>
            <person name="Kondrashov A.S."/>
            <person name="Logacheva M.D."/>
        </authorList>
    </citation>
    <scope>NUCLEOTIDE SEQUENCE [LARGE SCALE GENOMIC DNA]</scope>
</reference>
<dbReference type="EMBL" id="AUSU01002657">
    <property type="protein sequence ID" value="EPS68339.1"/>
    <property type="molecule type" value="Genomic_DNA"/>
</dbReference>
<sequence length="87" mass="9481">MAATLRNNPKKPLLLLLFILSALFFTSSRGSPAAEREDGATTTGVVVFEARSRMGESQHDLFEGSEHEVPSGPNPISNRSQHTVRTD</sequence>
<feature type="region of interest" description="Disordered" evidence="1">
    <location>
        <begin position="56"/>
        <end position="87"/>
    </location>
</feature>
<evidence type="ECO:0000256" key="2">
    <source>
        <dbReference type="SAM" id="SignalP"/>
    </source>
</evidence>
<feature type="compositionally biased region" description="Polar residues" evidence="1">
    <location>
        <begin position="74"/>
        <end position="87"/>
    </location>
</feature>
<proteinExistence type="predicted"/>
<feature type="compositionally biased region" description="Basic and acidic residues" evidence="1">
    <location>
        <begin position="56"/>
        <end position="69"/>
    </location>
</feature>
<organism evidence="3 4">
    <name type="scientific">Genlisea aurea</name>
    <dbReference type="NCBI Taxonomy" id="192259"/>
    <lineage>
        <taxon>Eukaryota</taxon>
        <taxon>Viridiplantae</taxon>
        <taxon>Streptophyta</taxon>
        <taxon>Embryophyta</taxon>
        <taxon>Tracheophyta</taxon>
        <taxon>Spermatophyta</taxon>
        <taxon>Magnoliopsida</taxon>
        <taxon>eudicotyledons</taxon>
        <taxon>Gunneridae</taxon>
        <taxon>Pentapetalae</taxon>
        <taxon>asterids</taxon>
        <taxon>lamiids</taxon>
        <taxon>Lamiales</taxon>
        <taxon>Lentibulariaceae</taxon>
        <taxon>Genlisea</taxon>
    </lineage>
</organism>
<protein>
    <submittedName>
        <fullName evidence="3">Uncharacterized protein</fullName>
    </submittedName>
</protein>
<gene>
    <name evidence="3" type="ORF">M569_06431</name>
</gene>
<feature type="chain" id="PRO_5004549260" evidence="2">
    <location>
        <begin position="31"/>
        <end position="87"/>
    </location>
</feature>
<feature type="signal peptide" evidence="2">
    <location>
        <begin position="1"/>
        <end position="30"/>
    </location>
</feature>
<evidence type="ECO:0000313" key="3">
    <source>
        <dbReference type="EMBL" id="EPS68339.1"/>
    </source>
</evidence>
<evidence type="ECO:0000313" key="4">
    <source>
        <dbReference type="Proteomes" id="UP000015453"/>
    </source>
</evidence>
<dbReference type="Proteomes" id="UP000015453">
    <property type="component" value="Unassembled WGS sequence"/>
</dbReference>
<dbReference type="AlphaFoldDB" id="S8CMH8"/>
<dbReference type="OrthoDB" id="759183at2759"/>
<name>S8CMH8_9LAMI</name>